<evidence type="ECO:0000256" key="10">
    <source>
        <dbReference type="ARBA" id="ARBA00023242"/>
    </source>
</evidence>
<dbReference type="GO" id="GO:0000977">
    <property type="term" value="F:RNA polymerase II transcription regulatory region sequence-specific DNA binding"/>
    <property type="evidence" value="ECO:0007669"/>
    <property type="project" value="UniProtKB-ARBA"/>
</dbReference>
<feature type="domain" description="C2H2-type" evidence="13">
    <location>
        <begin position="110"/>
        <end position="138"/>
    </location>
</feature>
<keyword evidence="15" id="KW-1185">Reference proteome</keyword>
<proteinExistence type="inferred from homology"/>
<reference evidence="15" key="2">
    <citation type="journal article" date="2017" name="Sci. Adv.">
        <title>A tail of two voltages: Proteomic comparison of the three electric organs of the electric eel.</title>
        <authorList>
            <person name="Traeger L.L."/>
            <person name="Sabat G."/>
            <person name="Barrett-Wilt G.A."/>
            <person name="Wells G.B."/>
            <person name="Sussman M.R."/>
        </authorList>
    </citation>
    <scope>NUCLEOTIDE SEQUENCE [LARGE SCALE GENOMIC DNA]</scope>
</reference>
<dbReference type="GeneTree" id="ENSGT00940000158525"/>
<evidence type="ECO:0000256" key="6">
    <source>
        <dbReference type="ARBA" id="ARBA00022833"/>
    </source>
</evidence>
<evidence type="ECO:0000313" key="15">
    <source>
        <dbReference type="Proteomes" id="UP000314983"/>
    </source>
</evidence>
<keyword evidence="9" id="KW-0804">Transcription</keyword>
<dbReference type="FunFam" id="3.30.160.60:FF:004459">
    <property type="match status" value="1"/>
</dbReference>
<comment type="similarity">
    <text evidence="2">Belongs to the krueppel C2H2-type zinc-finger protein family.</text>
</comment>
<dbReference type="PANTHER" id="PTHR24408">
    <property type="entry name" value="ZINC FINGER PROTEIN"/>
    <property type="match status" value="1"/>
</dbReference>
<dbReference type="GO" id="GO:0005634">
    <property type="term" value="C:nucleus"/>
    <property type="evidence" value="ECO:0007669"/>
    <property type="project" value="UniProtKB-SubCell"/>
</dbReference>
<evidence type="ECO:0000256" key="7">
    <source>
        <dbReference type="ARBA" id="ARBA00023015"/>
    </source>
</evidence>
<keyword evidence="8" id="KW-0238">DNA-binding</keyword>
<dbReference type="Pfam" id="PF00096">
    <property type="entry name" value="zf-C2H2"/>
    <property type="match status" value="5"/>
</dbReference>
<dbReference type="Pfam" id="PF13894">
    <property type="entry name" value="zf-C2H2_4"/>
    <property type="match status" value="1"/>
</dbReference>
<feature type="region of interest" description="Disordered" evidence="12">
    <location>
        <begin position="250"/>
        <end position="282"/>
    </location>
</feature>
<reference evidence="15" key="1">
    <citation type="journal article" date="2014" name="Science">
        <title>Nonhuman genetics. Genomic basis for the convergent evolution of electric organs.</title>
        <authorList>
            <person name="Gallant J.R."/>
            <person name="Traeger L.L."/>
            <person name="Volkening J.D."/>
            <person name="Moffett H."/>
            <person name="Chen P.H."/>
            <person name="Novina C.D."/>
            <person name="Phillips G.N.Jr."/>
            <person name="Anand R."/>
            <person name="Wells G.B."/>
            <person name="Pinch M."/>
            <person name="Guth R."/>
            <person name="Unguez G.A."/>
            <person name="Albert J.S."/>
            <person name="Zakon H.H."/>
            <person name="Samanta M.P."/>
            <person name="Sussman M.R."/>
        </authorList>
    </citation>
    <scope>NUCLEOTIDE SEQUENCE [LARGE SCALE GENOMIC DNA]</scope>
</reference>
<reference evidence="14" key="5">
    <citation type="submission" date="2025-09" db="UniProtKB">
        <authorList>
            <consortium name="Ensembl"/>
        </authorList>
    </citation>
    <scope>IDENTIFICATION</scope>
</reference>
<keyword evidence="6" id="KW-0862">Zinc</keyword>
<dbReference type="GO" id="GO:0045893">
    <property type="term" value="P:positive regulation of DNA-templated transcription"/>
    <property type="evidence" value="ECO:0007669"/>
    <property type="project" value="UniProtKB-ARBA"/>
</dbReference>
<gene>
    <name evidence="14" type="primary">mazb</name>
</gene>
<dbReference type="Ensembl" id="ENSEEET00000008277.2">
    <property type="protein sequence ID" value="ENSEEEP00000008171.1"/>
    <property type="gene ID" value="ENSEEEG00000004260.2"/>
</dbReference>
<evidence type="ECO:0000256" key="4">
    <source>
        <dbReference type="ARBA" id="ARBA00022737"/>
    </source>
</evidence>
<evidence type="ECO:0000256" key="8">
    <source>
        <dbReference type="ARBA" id="ARBA00023125"/>
    </source>
</evidence>
<keyword evidence="4" id="KW-0677">Repeat</keyword>
<accession>A0A4W4E8X6</accession>
<dbReference type="Proteomes" id="UP000314983">
    <property type="component" value="Chromosome 14"/>
</dbReference>
<evidence type="ECO:0000256" key="3">
    <source>
        <dbReference type="ARBA" id="ARBA00022723"/>
    </source>
</evidence>
<dbReference type="SUPFAM" id="SSF57667">
    <property type="entry name" value="beta-beta-alpha zinc fingers"/>
    <property type="match status" value="3"/>
</dbReference>
<dbReference type="InterPro" id="IPR036236">
    <property type="entry name" value="Znf_C2H2_sf"/>
</dbReference>
<keyword evidence="5 11" id="KW-0863">Zinc-finger</keyword>
<reference evidence="14" key="4">
    <citation type="submission" date="2025-08" db="UniProtKB">
        <authorList>
            <consortium name="Ensembl"/>
        </authorList>
    </citation>
    <scope>IDENTIFICATION</scope>
</reference>
<dbReference type="FunFam" id="3.30.160.60:FF:000095">
    <property type="entry name" value="Vascular endothelial zinc finger 1"/>
    <property type="match status" value="1"/>
</dbReference>
<evidence type="ECO:0000256" key="2">
    <source>
        <dbReference type="ARBA" id="ARBA00006991"/>
    </source>
</evidence>
<dbReference type="PROSITE" id="PS00028">
    <property type="entry name" value="ZINC_FINGER_C2H2_1"/>
    <property type="match status" value="6"/>
</dbReference>
<feature type="domain" description="C2H2-type" evidence="13">
    <location>
        <begin position="139"/>
        <end position="166"/>
    </location>
</feature>
<dbReference type="PROSITE" id="PS50157">
    <property type="entry name" value="ZINC_FINGER_C2H2_2"/>
    <property type="match status" value="5"/>
</dbReference>
<dbReference type="FunFam" id="3.30.160.60:FF:001156">
    <property type="entry name" value="Zinc finger protein 407"/>
    <property type="match status" value="1"/>
</dbReference>
<name>A0A4W4E8X6_ELEEL</name>
<evidence type="ECO:0000256" key="12">
    <source>
        <dbReference type="SAM" id="MobiDB-lite"/>
    </source>
</evidence>
<evidence type="ECO:0000256" key="11">
    <source>
        <dbReference type="PROSITE-ProRule" id="PRU00042"/>
    </source>
</evidence>
<dbReference type="FunFam" id="3.30.160.60:FF:000780">
    <property type="entry name" value="myc-associated zinc finger protein isoform X1"/>
    <property type="match status" value="1"/>
</dbReference>
<dbReference type="Gene3D" id="3.30.160.60">
    <property type="entry name" value="Classic Zinc Finger"/>
    <property type="match status" value="5"/>
</dbReference>
<comment type="subcellular location">
    <subcellularLocation>
        <location evidence="1">Nucleus</location>
    </subcellularLocation>
</comment>
<evidence type="ECO:0000256" key="9">
    <source>
        <dbReference type="ARBA" id="ARBA00023163"/>
    </source>
</evidence>
<dbReference type="GO" id="GO:0000981">
    <property type="term" value="F:DNA-binding transcription factor activity, RNA polymerase II-specific"/>
    <property type="evidence" value="ECO:0007669"/>
    <property type="project" value="UniProtKB-ARBA"/>
</dbReference>
<dbReference type="FunFam" id="3.30.160.60:FF:000108">
    <property type="entry name" value="Vascular endothelial zinc finger 1"/>
    <property type="match status" value="1"/>
</dbReference>
<dbReference type="SMART" id="SM00355">
    <property type="entry name" value="ZnF_C2H2"/>
    <property type="match status" value="7"/>
</dbReference>
<dbReference type="GO" id="GO:0008270">
    <property type="term" value="F:zinc ion binding"/>
    <property type="evidence" value="ECO:0007669"/>
    <property type="project" value="UniProtKB-KW"/>
</dbReference>
<evidence type="ECO:0000259" key="13">
    <source>
        <dbReference type="PROSITE" id="PS50157"/>
    </source>
</evidence>
<keyword evidence="10" id="KW-0539">Nucleus</keyword>
<keyword evidence="3" id="KW-0479">Metal-binding</keyword>
<dbReference type="AlphaFoldDB" id="A0A4W4E8X6"/>
<dbReference type="InterPro" id="IPR013087">
    <property type="entry name" value="Znf_C2H2_type"/>
</dbReference>
<keyword evidence="7" id="KW-0805">Transcription regulation</keyword>
<evidence type="ECO:0000313" key="14">
    <source>
        <dbReference type="Ensembl" id="ENSEEEP00000008171.1"/>
    </source>
</evidence>
<feature type="domain" description="C2H2-type" evidence="13">
    <location>
        <begin position="80"/>
        <end position="107"/>
    </location>
</feature>
<evidence type="ECO:0000256" key="1">
    <source>
        <dbReference type="ARBA" id="ARBA00004123"/>
    </source>
</evidence>
<reference evidence="14" key="3">
    <citation type="submission" date="2020-05" db="EMBL/GenBank/DDBJ databases">
        <title>Electrophorus electricus (electric eel) genome, fEleEle1, primary haplotype.</title>
        <authorList>
            <person name="Myers G."/>
            <person name="Meyer A."/>
            <person name="Fedrigo O."/>
            <person name="Formenti G."/>
            <person name="Rhie A."/>
            <person name="Tracey A."/>
            <person name="Sims Y."/>
            <person name="Jarvis E.D."/>
        </authorList>
    </citation>
    <scope>NUCLEOTIDE SEQUENCE [LARGE SCALE GENOMIC DNA]</scope>
</reference>
<sequence>MVERPAVPLSLLQLSMPQVPGMSPTPVLAAPLPQSSVAQDTNVSVMAIRKNHACETCGKAFRDVYHLNRHRLSHSDEKPFSCPICQQRFKRKDRMSHHVRSHQGGVEKPYVCPHCSKAFSRPDHLNSHVRQVHSSERPFKCPTCESCFATKDRLRAHMIRHEEKVPCHICGKLLSAAYITDHMRVHNQSQHHACHLCNRSFTTLTYLRIHAQKHHGQEWKESGGLGSASSGGALVCQLCGVHCKTPAQLQGHMGTHNPPASEHGWVRSPTCQGQWRQRPVRT</sequence>
<dbReference type="PANTHER" id="PTHR24408:SF30">
    <property type="entry name" value="VASCULAR ENDOTHELIAL ZINC FINGER 1"/>
    <property type="match status" value="1"/>
</dbReference>
<organism evidence="14 15">
    <name type="scientific">Electrophorus electricus</name>
    <name type="common">Electric eel</name>
    <name type="synonym">Gymnotus electricus</name>
    <dbReference type="NCBI Taxonomy" id="8005"/>
    <lineage>
        <taxon>Eukaryota</taxon>
        <taxon>Metazoa</taxon>
        <taxon>Chordata</taxon>
        <taxon>Craniata</taxon>
        <taxon>Vertebrata</taxon>
        <taxon>Euteleostomi</taxon>
        <taxon>Actinopterygii</taxon>
        <taxon>Neopterygii</taxon>
        <taxon>Teleostei</taxon>
        <taxon>Ostariophysi</taxon>
        <taxon>Gymnotiformes</taxon>
        <taxon>Gymnotoidei</taxon>
        <taxon>Gymnotidae</taxon>
        <taxon>Electrophorus</taxon>
    </lineage>
</organism>
<feature type="domain" description="C2H2-type" evidence="13">
    <location>
        <begin position="52"/>
        <end position="79"/>
    </location>
</feature>
<evidence type="ECO:0000256" key="5">
    <source>
        <dbReference type="ARBA" id="ARBA00022771"/>
    </source>
</evidence>
<protein>
    <recommendedName>
        <fullName evidence="13">C2H2-type domain-containing protein</fullName>
    </recommendedName>
</protein>
<feature type="domain" description="C2H2-type" evidence="13">
    <location>
        <begin position="192"/>
        <end position="219"/>
    </location>
</feature>